<dbReference type="Gene3D" id="3.30.470.20">
    <property type="entry name" value="ATP-grasp fold, B domain"/>
    <property type="match status" value="1"/>
</dbReference>
<dbReference type="AlphaFoldDB" id="T1EX79"/>
<dbReference type="InParanoid" id="T1EX79"/>
<reference evidence="5" key="1">
    <citation type="submission" date="2012-12" db="EMBL/GenBank/DDBJ databases">
        <authorList>
            <person name="Hellsten U."/>
            <person name="Grimwood J."/>
            <person name="Chapman J.A."/>
            <person name="Shapiro H."/>
            <person name="Aerts A."/>
            <person name="Otillar R.P."/>
            <person name="Terry A.Y."/>
            <person name="Boore J.L."/>
            <person name="Simakov O."/>
            <person name="Marletaz F."/>
            <person name="Cho S.-J."/>
            <person name="Edsinger-Gonzales E."/>
            <person name="Havlak P."/>
            <person name="Kuo D.-H."/>
            <person name="Larsson T."/>
            <person name="Lv J."/>
            <person name="Arendt D."/>
            <person name="Savage R."/>
            <person name="Osoegawa K."/>
            <person name="de Jong P."/>
            <person name="Lindberg D.R."/>
            <person name="Seaver E.C."/>
            <person name="Weisblat D.A."/>
            <person name="Putnam N.H."/>
            <person name="Grigoriev I.V."/>
            <person name="Rokhsar D.S."/>
        </authorList>
    </citation>
    <scope>NUCLEOTIDE SEQUENCE</scope>
</reference>
<sequence>MNGQSILTLSGVVIQEMVEAETSGVLFTVHPVTKDPSQMVINVSCGLGNALVSGEITPDEIVIDRTHDNQFSISSFRSGTSKKVRKNARGLCVSDEEIYKLCEIALESLLVSFEGRSLAGNKKLCEVSILGHTLDDLTLEEISDYHPKFSPLRRMLNAKRMFAILGAGPKILMDLRVLNASIKLTHERGGGSSARDVYETITKNTYLYREARCSNNTMHVPQNVEYKPLNGGSGSNFISNVIKRTLLCIKSTKKLVNHTTTNLDPPPSKYWPPPVKILAIPSKFWPPRQNFGHLVKILAIPSKFQHFQNSGSLLKLSRSTTKMSIELTGS</sequence>
<dbReference type="EMBL" id="AMQM01002158">
    <property type="status" value="NOT_ANNOTATED_CDS"/>
    <property type="molecule type" value="Genomic_DNA"/>
</dbReference>
<evidence type="ECO:0000256" key="1">
    <source>
        <dbReference type="ARBA" id="ARBA00007837"/>
    </source>
</evidence>
<reference evidence="4" key="3">
    <citation type="submission" date="2015-06" db="UniProtKB">
        <authorList>
            <consortium name="EnsemblMetazoa"/>
        </authorList>
    </citation>
    <scope>IDENTIFICATION</scope>
</reference>
<dbReference type="InterPro" id="IPR051549">
    <property type="entry name" value="PEP_Utilizing_Enz"/>
</dbReference>
<dbReference type="GeneID" id="20201179"/>
<dbReference type="OrthoDB" id="6123450at2759"/>
<feature type="domain" description="Pyruvate phosphate dikinase AMP/ATP-binding" evidence="2">
    <location>
        <begin position="11"/>
        <end position="87"/>
    </location>
</feature>
<dbReference type="SUPFAM" id="SSF56059">
    <property type="entry name" value="Glutathione synthetase ATP-binding domain-like"/>
    <property type="match status" value="1"/>
</dbReference>
<dbReference type="STRING" id="6412.T1EX79"/>
<dbReference type="GO" id="GO:0016301">
    <property type="term" value="F:kinase activity"/>
    <property type="evidence" value="ECO:0007669"/>
    <property type="project" value="InterPro"/>
</dbReference>
<gene>
    <name evidence="4" type="primary">20201179</name>
    <name evidence="3" type="ORF">HELRODRAFT_165729</name>
</gene>
<dbReference type="KEGG" id="hro:HELRODRAFT_165729"/>
<comment type="similarity">
    <text evidence="1">Belongs to the PEP-utilizing enzyme family.</text>
</comment>
<evidence type="ECO:0000313" key="4">
    <source>
        <dbReference type="EnsemblMetazoa" id="HelroP165729"/>
    </source>
</evidence>
<evidence type="ECO:0000313" key="5">
    <source>
        <dbReference type="Proteomes" id="UP000015101"/>
    </source>
</evidence>
<dbReference type="Pfam" id="PF01326">
    <property type="entry name" value="PPDK_N"/>
    <property type="match status" value="1"/>
</dbReference>
<dbReference type="EnsemblMetazoa" id="HelroT165729">
    <property type="protein sequence ID" value="HelroP165729"/>
    <property type="gene ID" value="HelroG165729"/>
</dbReference>
<dbReference type="EMBL" id="AMQM01002157">
    <property type="status" value="NOT_ANNOTATED_CDS"/>
    <property type="molecule type" value="Genomic_DNA"/>
</dbReference>
<dbReference type="CTD" id="20201179"/>
<accession>T1EX79</accession>
<proteinExistence type="inferred from homology"/>
<dbReference type="RefSeq" id="XP_009030494.1">
    <property type="nucleotide sequence ID" value="XM_009032246.1"/>
</dbReference>
<dbReference type="EMBL" id="KB097700">
    <property type="protein sequence ID" value="ESN91673.1"/>
    <property type="molecule type" value="Genomic_DNA"/>
</dbReference>
<evidence type="ECO:0000313" key="3">
    <source>
        <dbReference type="EMBL" id="ESN91673.1"/>
    </source>
</evidence>
<dbReference type="Proteomes" id="UP000015101">
    <property type="component" value="Unassembled WGS sequence"/>
</dbReference>
<evidence type="ECO:0000259" key="2">
    <source>
        <dbReference type="Pfam" id="PF01326"/>
    </source>
</evidence>
<dbReference type="GO" id="GO:0005524">
    <property type="term" value="F:ATP binding"/>
    <property type="evidence" value="ECO:0007669"/>
    <property type="project" value="InterPro"/>
</dbReference>
<organism evidence="4 5">
    <name type="scientific">Helobdella robusta</name>
    <name type="common">Californian leech</name>
    <dbReference type="NCBI Taxonomy" id="6412"/>
    <lineage>
        <taxon>Eukaryota</taxon>
        <taxon>Metazoa</taxon>
        <taxon>Spiralia</taxon>
        <taxon>Lophotrochozoa</taxon>
        <taxon>Annelida</taxon>
        <taxon>Clitellata</taxon>
        <taxon>Hirudinea</taxon>
        <taxon>Rhynchobdellida</taxon>
        <taxon>Glossiphoniidae</taxon>
        <taxon>Helobdella</taxon>
    </lineage>
</organism>
<dbReference type="PANTHER" id="PTHR43615:SF1">
    <property type="entry name" value="PPDK_N DOMAIN-CONTAINING PROTEIN"/>
    <property type="match status" value="1"/>
</dbReference>
<dbReference type="InterPro" id="IPR002192">
    <property type="entry name" value="PPDK_AMP/ATP-bd"/>
</dbReference>
<reference evidence="3 5" key="2">
    <citation type="journal article" date="2013" name="Nature">
        <title>Insights into bilaterian evolution from three spiralian genomes.</title>
        <authorList>
            <person name="Simakov O."/>
            <person name="Marletaz F."/>
            <person name="Cho S.J."/>
            <person name="Edsinger-Gonzales E."/>
            <person name="Havlak P."/>
            <person name="Hellsten U."/>
            <person name="Kuo D.H."/>
            <person name="Larsson T."/>
            <person name="Lv J."/>
            <person name="Arendt D."/>
            <person name="Savage R."/>
            <person name="Osoegawa K."/>
            <person name="de Jong P."/>
            <person name="Grimwood J."/>
            <person name="Chapman J.A."/>
            <person name="Shapiro H."/>
            <person name="Aerts A."/>
            <person name="Otillar R.P."/>
            <person name="Terry A.Y."/>
            <person name="Boore J.L."/>
            <person name="Grigoriev I.V."/>
            <person name="Lindberg D.R."/>
            <person name="Seaver E.C."/>
            <person name="Weisblat D.A."/>
            <person name="Putnam N.H."/>
            <person name="Rokhsar D.S."/>
        </authorList>
    </citation>
    <scope>NUCLEOTIDE SEQUENCE</scope>
</reference>
<dbReference type="HOGENOM" id="CLU_842730_0_0_1"/>
<dbReference type="PANTHER" id="PTHR43615">
    <property type="entry name" value="PHOSPHOENOLPYRUVATE SYNTHASE-RELATED"/>
    <property type="match status" value="1"/>
</dbReference>
<protein>
    <recommendedName>
        <fullName evidence="2">Pyruvate phosphate dikinase AMP/ATP-binding domain-containing protein</fullName>
    </recommendedName>
</protein>
<keyword evidence="5" id="KW-1185">Reference proteome</keyword>
<name>T1EX79_HELRO</name>